<gene>
    <name evidence="2" type="ORF">E8A74_12315</name>
</gene>
<feature type="transmembrane region" description="Helical" evidence="1">
    <location>
        <begin position="41"/>
        <end position="65"/>
    </location>
</feature>
<feature type="transmembrane region" description="Helical" evidence="1">
    <location>
        <begin position="207"/>
        <end position="229"/>
    </location>
</feature>
<dbReference type="OrthoDB" id="140980at2"/>
<sequence length="394" mass="43534">MNPEPSIFTGGGRLIVGGVLAFLAGAIALVVGGAAHGRDAFYAYLSAYTWLVSLLVGGLIFLMIVHAMDAKWPVALRRVVEGVTGVLPLAVIGFIPIAVGVSTIYPWTSPSAIVDHEAQRLVEHKLPYLNTPSFFVRAFLYFGVWLGTSYFLRRWSLRGDWAPETTDKPRFRAFSALGLPPVALAFTFAGFDWLMSLTPTWYSTMFGVYWFAGGFLGAIALLVLATYGLQRGGMLTRVGSSHYYALGRLLLAFTIFWAYIAYFQFFLIWIANKPHEAAFYAPRMKGEFASLSILVAAGRFVVPFFALLPYRIKQQPGTLVPIAIWILVMHWVDMEWLVMPSVRTEGPVVHWLDVAALVCVGGAALAFGTFRLRGRPIVPKNDPSLETAFRYGSV</sequence>
<dbReference type="Proteomes" id="UP000309215">
    <property type="component" value="Unassembled WGS sequence"/>
</dbReference>
<reference evidence="2 3" key="1">
    <citation type="submission" date="2019-04" db="EMBL/GenBank/DDBJ databases">
        <authorList>
            <person name="Li Y."/>
            <person name="Wang J."/>
        </authorList>
    </citation>
    <scope>NUCLEOTIDE SEQUENCE [LARGE SCALE GENOMIC DNA]</scope>
    <source>
        <strain evidence="2 3">DSM 14668</strain>
    </source>
</reference>
<protein>
    <recommendedName>
        <fullName evidence="4">Quinol:cytochrome C oxidoreductase</fullName>
    </recommendedName>
</protein>
<comment type="caution">
    <text evidence="2">The sequence shown here is derived from an EMBL/GenBank/DDBJ whole genome shotgun (WGS) entry which is preliminary data.</text>
</comment>
<evidence type="ECO:0000313" key="3">
    <source>
        <dbReference type="Proteomes" id="UP000309215"/>
    </source>
</evidence>
<evidence type="ECO:0008006" key="4">
    <source>
        <dbReference type="Google" id="ProtNLM"/>
    </source>
</evidence>
<dbReference type="PANTHER" id="PTHR43044">
    <property type="match status" value="1"/>
</dbReference>
<proteinExistence type="predicted"/>
<feature type="transmembrane region" description="Helical" evidence="1">
    <location>
        <begin position="134"/>
        <end position="152"/>
    </location>
</feature>
<keyword evidence="3" id="KW-1185">Reference proteome</keyword>
<keyword evidence="1" id="KW-0472">Membrane</keyword>
<evidence type="ECO:0000313" key="2">
    <source>
        <dbReference type="EMBL" id="TKD09502.1"/>
    </source>
</evidence>
<name>A0A4U1JEK4_9BACT</name>
<dbReference type="PANTHER" id="PTHR43044:SF1">
    <property type="entry name" value="QUINOL:CYTOCHROME C OXIDOREDUCTASE QUINONE-BINDING SUBUNIT 2"/>
    <property type="match status" value="1"/>
</dbReference>
<feature type="transmembrane region" description="Helical" evidence="1">
    <location>
        <begin position="173"/>
        <end position="195"/>
    </location>
</feature>
<feature type="transmembrane region" description="Helical" evidence="1">
    <location>
        <begin position="291"/>
        <end position="310"/>
    </location>
</feature>
<dbReference type="AlphaFoldDB" id="A0A4U1JEK4"/>
<organism evidence="2 3">
    <name type="scientific">Polyangium fumosum</name>
    <dbReference type="NCBI Taxonomy" id="889272"/>
    <lineage>
        <taxon>Bacteria</taxon>
        <taxon>Pseudomonadati</taxon>
        <taxon>Myxococcota</taxon>
        <taxon>Polyangia</taxon>
        <taxon>Polyangiales</taxon>
        <taxon>Polyangiaceae</taxon>
        <taxon>Polyangium</taxon>
    </lineage>
</organism>
<evidence type="ECO:0000256" key="1">
    <source>
        <dbReference type="SAM" id="Phobius"/>
    </source>
</evidence>
<feature type="transmembrane region" description="Helical" evidence="1">
    <location>
        <begin position="12"/>
        <end position="35"/>
    </location>
</feature>
<dbReference type="RefSeq" id="WP_136929175.1">
    <property type="nucleotide sequence ID" value="NZ_SSMQ01000010.1"/>
</dbReference>
<keyword evidence="1" id="KW-1133">Transmembrane helix</keyword>
<feature type="transmembrane region" description="Helical" evidence="1">
    <location>
        <begin position="86"/>
        <end position="107"/>
    </location>
</feature>
<keyword evidence="1" id="KW-0812">Transmembrane</keyword>
<feature type="transmembrane region" description="Helical" evidence="1">
    <location>
        <begin position="348"/>
        <end position="370"/>
    </location>
</feature>
<accession>A0A4U1JEK4</accession>
<feature type="transmembrane region" description="Helical" evidence="1">
    <location>
        <begin position="249"/>
        <end position="271"/>
    </location>
</feature>
<dbReference type="EMBL" id="SSMQ01000010">
    <property type="protein sequence ID" value="TKD09502.1"/>
    <property type="molecule type" value="Genomic_DNA"/>
</dbReference>